<evidence type="ECO:0000313" key="3">
    <source>
        <dbReference type="EMBL" id="TCP21556.1"/>
    </source>
</evidence>
<name>A0A4V2SL02_RHOAD</name>
<gene>
    <name evidence="3" type="ORF">EV656_11022</name>
</gene>
<sequence>MQAAPDDPAPRLRYYGRLAGTELFLLLEREAKDDRIAPSVFTPEEAGPLVLAFDRESRLTDFTGAPAPYAALPGRALAPLLAAQGLGVAVNPGTDHAELLPASAVAWWAETLAAPAPAPVALQPQALCPPADLPRDLLAALDTCLAAMAGLAGAAWLTGIRYQGGGQGLLLILADPAPGAEEALAQAVAQALRFSGLDRGALDVAFRAGDDPVLNRIATVGLRIDLPDPAPVEPVPLRDPGAPPRLR</sequence>
<keyword evidence="4" id="KW-1185">Reference proteome</keyword>
<evidence type="ECO:0000256" key="1">
    <source>
        <dbReference type="SAM" id="MobiDB-lite"/>
    </source>
</evidence>
<dbReference type="Proteomes" id="UP000295733">
    <property type="component" value="Unassembled WGS sequence"/>
</dbReference>
<dbReference type="InterPro" id="IPR009839">
    <property type="entry name" value="SseB_N"/>
</dbReference>
<reference evidence="3 4" key="1">
    <citation type="submission" date="2019-03" db="EMBL/GenBank/DDBJ databases">
        <title>Genomic Encyclopedia of Type Strains, Phase IV (KMG-IV): sequencing the most valuable type-strain genomes for metagenomic binning, comparative biology and taxonomic classification.</title>
        <authorList>
            <person name="Goeker M."/>
        </authorList>
    </citation>
    <scope>NUCLEOTIDE SEQUENCE [LARGE SCALE GENOMIC DNA]</scope>
    <source>
        <strain evidence="3 4">DSM 2781</strain>
    </source>
</reference>
<evidence type="ECO:0000259" key="2">
    <source>
        <dbReference type="Pfam" id="PF07179"/>
    </source>
</evidence>
<comment type="caution">
    <text evidence="3">The sequence shown here is derived from an EMBL/GenBank/DDBJ whole genome shotgun (WGS) entry which is preliminary data.</text>
</comment>
<dbReference type="EMBL" id="SLXL01000010">
    <property type="protein sequence ID" value="TCP21556.1"/>
    <property type="molecule type" value="Genomic_DNA"/>
</dbReference>
<dbReference type="AlphaFoldDB" id="A0A4V2SL02"/>
<accession>A0A4V2SL02</accession>
<dbReference type="Pfam" id="PF07179">
    <property type="entry name" value="SseB"/>
    <property type="match status" value="1"/>
</dbReference>
<feature type="domain" description="SseB protein N-terminal" evidence="2">
    <location>
        <begin position="5"/>
        <end position="107"/>
    </location>
</feature>
<evidence type="ECO:0000313" key="4">
    <source>
        <dbReference type="Proteomes" id="UP000295733"/>
    </source>
</evidence>
<proteinExistence type="predicted"/>
<organism evidence="3 4">
    <name type="scientific">Rhodovulum adriaticum</name>
    <name type="common">Rhodopseudomonas adriatica</name>
    <dbReference type="NCBI Taxonomy" id="35804"/>
    <lineage>
        <taxon>Bacteria</taxon>
        <taxon>Pseudomonadati</taxon>
        <taxon>Pseudomonadota</taxon>
        <taxon>Alphaproteobacteria</taxon>
        <taxon>Rhodobacterales</taxon>
        <taxon>Paracoccaceae</taxon>
        <taxon>Rhodovulum</taxon>
    </lineage>
</organism>
<protein>
    <submittedName>
        <fullName evidence="3">Type III secretion system (T3SS) SseB-like protein</fullName>
    </submittedName>
</protein>
<feature type="region of interest" description="Disordered" evidence="1">
    <location>
        <begin position="227"/>
        <end position="247"/>
    </location>
</feature>